<dbReference type="KEGG" id="hsw:Hsw_PB0030"/>
<sequence>MLGSRGRATARRLWRALPKHYHTGTWYYTDEWEAYQDVLPKRAH</sequence>
<organism evidence="1 2">
    <name type="scientific">Hymenobacter swuensis DY53</name>
    <dbReference type="NCBI Taxonomy" id="1227739"/>
    <lineage>
        <taxon>Bacteria</taxon>
        <taxon>Pseudomonadati</taxon>
        <taxon>Bacteroidota</taxon>
        <taxon>Cytophagia</taxon>
        <taxon>Cytophagales</taxon>
        <taxon>Hymenobacteraceae</taxon>
        <taxon>Hymenobacter</taxon>
    </lineage>
</organism>
<dbReference type="AlphaFoldDB" id="W8F0B1"/>
<name>W8F0B1_9BACT</name>
<dbReference type="HOGENOM" id="CLU_3217266_0_0_10"/>
<proteinExistence type="predicted"/>
<reference evidence="1 2" key="1">
    <citation type="submission" date="2014-01" db="EMBL/GenBank/DDBJ databases">
        <title>Complete sequence of plasmid2 of ionizing-radiation resistance bacterium Hymenobacter swuensis DY53.</title>
        <authorList>
            <person name="Jung J.-H."/>
            <person name="Jeong S.-W."/>
            <person name="Joe M.-H."/>
            <person name="Cho y.-j."/>
            <person name="Kim M.-K."/>
            <person name="Lim S.-Y."/>
        </authorList>
    </citation>
    <scope>NUCLEOTIDE SEQUENCE [LARGE SCALE GENOMIC DNA]</scope>
    <source>
        <strain evidence="1 2">DY53</strain>
        <plasmid evidence="1 2">pHsw2</plasmid>
    </source>
</reference>
<dbReference type="PATRIC" id="fig|1227739.3.peg.28"/>
<gene>
    <name evidence="1" type="ORF">Hsw_PB0030</name>
</gene>
<evidence type="ECO:0000313" key="2">
    <source>
        <dbReference type="Proteomes" id="UP000019423"/>
    </source>
</evidence>
<protein>
    <submittedName>
        <fullName evidence="1">Uncharacterized protein</fullName>
    </submittedName>
</protein>
<keyword evidence="1" id="KW-0614">Plasmid</keyword>
<accession>W8F0B1</accession>
<geneLocation type="plasmid" evidence="1 2">
    <name>pHsw2</name>
</geneLocation>
<keyword evidence="2" id="KW-1185">Reference proteome</keyword>
<dbReference type="Proteomes" id="UP000019423">
    <property type="component" value="Plasmid pHsw2"/>
</dbReference>
<dbReference type="RefSeq" id="WP_262489373.1">
    <property type="nucleotide sequence ID" value="NZ_CP007143.1"/>
</dbReference>
<dbReference type="EMBL" id="CP007143">
    <property type="protein sequence ID" value="AHJ95320.1"/>
    <property type="molecule type" value="Genomic_DNA"/>
</dbReference>
<evidence type="ECO:0000313" key="1">
    <source>
        <dbReference type="EMBL" id="AHJ95320.1"/>
    </source>
</evidence>